<evidence type="ECO:0000256" key="11">
    <source>
        <dbReference type="ARBA" id="ARBA00022946"/>
    </source>
</evidence>
<protein>
    <recommendedName>
        <fullName evidence="5">stearoyl-[acyl-carrier-protein] 9-desaturase</fullName>
        <ecNumber evidence="5">1.14.19.2</ecNumber>
    </recommendedName>
</protein>
<keyword evidence="6" id="KW-0444">Lipid biosynthesis</keyword>
<dbReference type="GO" id="GO:0046872">
    <property type="term" value="F:metal ion binding"/>
    <property type="evidence" value="ECO:0007669"/>
    <property type="project" value="UniProtKB-KW"/>
</dbReference>
<keyword evidence="12" id="KW-0560">Oxidoreductase</keyword>
<dbReference type="InterPro" id="IPR012348">
    <property type="entry name" value="RNR-like"/>
</dbReference>
<gene>
    <name evidence="18" type="ORF">TCM_001225</name>
</gene>
<dbReference type="SUPFAM" id="SSF47240">
    <property type="entry name" value="Ferritin-like"/>
    <property type="match status" value="1"/>
</dbReference>
<keyword evidence="13" id="KW-0408">Iron</keyword>
<dbReference type="InterPro" id="IPR009078">
    <property type="entry name" value="Ferritin-like_SF"/>
</dbReference>
<evidence type="ECO:0000256" key="17">
    <source>
        <dbReference type="SAM" id="Phobius"/>
    </source>
</evidence>
<evidence type="ECO:0000256" key="3">
    <source>
        <dbReference type="ARBA" id="ARBA00004872"/>
    </source>
</evidence>
<comment type="pathway">
    <text evidence="3">Lipid metabolism; fatty acid metabolism.</text>
</comment>
<evidence type="ECO:0000256" key="7">
    <source>
        <dbReference type="ARBA" id="ARBA00022528"/>
    </source>
</evidence>
<proteinExistence type="inferred from homology"/>
<keyword evidence="19" id="KW-1185">Reference proteome</keyword>
<organism evidence="18 19">
    <name type="scientific">Theobroma cacao</name>
    <name type="common">Cacao</name>
    <name type="synonym">Cocoa</name>
    <dbReference type="NCBI Taxonomy" id="3641"/>
    <lineage>
        <taxon>Eukaryota</taxon>
        <taxon>Viridiplantae</taxon>
        <taxon>Streptophyta</taxon>
        <taxon>Embryophyta</taxon>
        <taxon>Tracheophyta</taxon>
        <taxon>Spermatophyta</taxon>
        <taxon>Magnoliopsida</taxon>
        <taxon>eudicotyledons</taxon>
        <taxon>Gunneridae</taxon>
        <taxon>Pentapetalae</taxon>
        <taxon>rosids</taxon>
        <taxon>malvids</taxon>
        <taxon>Malvales</taxon>
        <taxon>Malvaceae</taxon>
        <taxon>Byttnerioideae</taxon>
        <taxon>Theobroma</taxon>
    </lineage>
</organism>
<keyword evidence="14" id="KW-0443">Lipid metabolism</keyword>
<evidence type="ECO:0000256" key="4">
    <source>
        <dbReference type="ARBA" id="ARBA00008749"/>
    </source>
</evidence>
<dbReference type="GO" id="GO:0045300">
    <property type="term" value="F:stearoyl-[ACP] desaturase activity"/>
    <property type="evidence" value="ECO:0007669"/>
    <property type="project" value="UniProtKB-EC"/>
</dbReference>
<keyword evidence="17" id="KW-0472">Membrane</keyword>
<dbReference type="EMBL" id="CM001879">
    <property type="protein sequence ID" value="EOX92251.1"/>
    <property type="molecule type" value="Genomic_DNA"/>
</dbReference>
<evidence type="ECO:0000256" key="15">
    <source>
        <dbReference type="ARBA" id="ARBA00023160"/>
    </source>
</evidence>
<evidence type="ECO:0000256" key="13">
    <source>
        <dbReference type="ARBA" id="ARBA00023004"/>
    </source>
</evidence>
<keyword evidence="11" id="KW-0809">Transit peptide</keyword>
<keyword evidence="17" id="KW-1133">Transmembrane helix</keyword>
<sequence>MHSVRSYSKVCMASSTHSLATAKVEKKAYHPAKEAVGFRRTHSLPPEKLEIFKSLESWATDNILVLLNHVERSWEPQDFLPTSESEEGFFEQVKELRERSKEIPDDCFDQLVGNMVTEEALPTYQTEYLIFIIFLFFSSRIYIFFNYP</sequence>
<comment type="subcellular location">
    <subcellularLocation>
        <location evidence="2">Plastid</location>
        <location evidence="2">Chloroplast</location>
    </subcellularLocation>
</comment>
<keyword evidence="17" id="KW-0812">Transmembrane</keyword>
<keyword evidence="9" id="KW-0479">Metal-binding</keyword>
<dbReference type="Gene3D" id="1.10.620.20">
    <property type="entry name" value="Ribonucleotide Reductase, subunit A"/>
    <property type="match status" value="1"/>
</dbReference>
<evidence type="ECO:0000313" key="18">
    <source>
        <dbReference type="EMBL" id="EOX92251.1"/>
    </source>
</evidence>
<evidence type="ECO:0000256" key="2">
    <source>
        <dbReference type="ARBA" id="ARBA00004229"/>
    </source>
</evidence>
<evidence type="ECO:0000313" key="19">
    <source>
        <dbReference type="Proteomes" id="UP000026915"/>
    </source>
</evidence>
<dbReference type="HOGENOM" id="CLU_1762058_0_0_1"/>
<keyword evidence="10" id="KW-0276">Fatty acid metabolism</keyword>
<dbReference type="InParanoid" id="A0A061DJV4"/>
<keyword evidence="15" id="KW-0275">Fatty acid biosynthesis</keyword>
<evidence type="ECO:0000256" key="5">
    <source>
        <dbReference type="ARBA" id="ARBA00012617"/>
    </source>
</evidence>
<evidence type="ECO:0000256" key="12">
    <source>
        <dbReference type="ARBA" id="ARBA00023002"/>
    </source>
</evidence>
<dbReference type="InterPro" id="IPR005067">
    <property type="entry name" value="Fatty_acid_desaturase-2"/>
</dbReference>
<feature type="transmembrane region" description="Helical" evidence="17">
    <location>
        <begin position="128"/>
        <end position="145"/>
    </location>
</feature>
<comment type="cofactor">
    <cofactor evidence="1">
        <name>Fe(2+)</name>
        <dbReference type="ChEBI" id="CHEBI:29033"/>
    </cofactor>
</comment>
<evidence type="ECO:0000256" key="6">
    <source>
        <dbReference type="ARBA" id="ARBA00022516"/>
    </source>
</evidence>
<dbReference type="Gramene" id="EOX92251">
    <property type="protein sequence ID" value="EOX92251"/>
    <property type="gene ID" value="TCM_001225"/>
</dbReference>
<evidence type="ECO:0000256" key="9">
    <source>
        <dbReference type="ARBA" id="ARBA00022723"/>
    </source>
</evidence>
<dbReference type="Pfam" id="PF03405">
    <property type="entry name" value="FA_desaturase_2"/>
    <property type="match status" value="1"/>
</dbReference>
<keyword evidence="7" id="KW-0150">Chloroplast</keyword>
<keyword evidence="8" id="KW-0934">Plastid</keyword>
<reference evidence="18 19" key="1">
    <citation type="journal article" date="2013" name="Genome Biol.">
        <title>The genome sequence of the most widely cultivated cacao type and its use to identify candidate genes regulating pod color.</title>
        <authorList>
            <person name="Motamayor J.C."/>
            <person name="Mockaitis K."/>
            <person name="Schmutz J."/>
            <person name="Haiminen N."/>
            <person name="Iii D.L."/>
            <person name="Cornejo O."/>
            <person name="Findley S.D."/>
            <person name="Zheng P."/>
            <person name="Utro F."/>
            <person name="Royaert S."/>
            <person name="Saski C."/>
            <person name="Jenkins J."/>
            <person name="Podicheti R."/>
            <person name="Zhao M."/>
            <person name="Scheffler B.E."/>
            <person name="Stack J.C."/>
            <person name="Feltus F.A."/>
            <person name="Mustiga G.M."/>
            <person name="Amores F."/>
            <person name="Phillips W."/>
            <person name="Marelli J.P."/>
            <person name="May G.D."/>
            <person name="Shapiro H."/>
            <person name="Ma J."/>
            <person name="Bustamante C.D."/>
            <person name="Schnell R.J."/>
            <person name="Main D."/>
            <person name="Gilbert D."/>
            <person name="Parida L."/>
            <person name="Kuhn D.N."/>
        </authorList>
    </citation>
    <scope>NUCLEOTIDE SEQUENCE [LARGE SCALE GENOMIC DNA]</scope>
    <source>
        <strain evidence="19">cv. Matina 1-6</strain>
    </source>
</reference>
<evidence type="ECO:0000256" key="14">
    <source>
        <dbReference type="ARBA" id="ARBA00023098"/>
    </source>
</evidence>
<dbReference type="AlphaFoldDB" id="A0A061DJV4"/>
<evidence type="ECO:0000256" key="16">
    <source>
        <dbReference type="ARBA" id="ARBA00049304"/>
    </source>
</evidence>
<dbReference type="PANTHER" id="PTHR31155:SF27">
    <property type="entry name" value="STEAROYL-[ACYL-CARRIER-PROTEIN] 9-DESATURASE 5, CHLOROPLASTIC"/>
    <property type="match status" value="1"/>
</dbReference>
<dbReference type="eggNOG" id="ENOG502QRJK">
    <property type="taxonomic scope" value="Eukaryota"/>
</dbReference>
<comment type="similarity">
    <text evidence="4">Belongs to the fatty acid desaturase type 2 family.</text>
</comment>
<accession>A0A061DJV4</accession>
<name>A0A061DJV4_THECC</name>
<dbReference type="EC" id="1.14.19.2" evidence="5"/>
<dbReference type="Proteomes" id="UP000026915">
    <property type="component" value="Chromosome 1"/>
</dbReference>
<comment type="catalytic activity">
    <reaction evidence="16">
        <text>octadecanoyl-[ACP] + 2 reduced [2Fe-2S]-[ferredoxin] + O2 + 2 H(+) = (9Z)-octadecenoyl-[ACP] + 2 oxidized [2Fe-2S]-[ferredoxin] + 2 H2O</text>
        <dbReference type="Rhea" id="RHEA:11776"/>
        <dbReference type="Rhea" id="RHEA-COMP:9656"/>
        <dbReference type="Rhea" id="RHEA-COMP:9924"/>
        <dbReference type="Rhea" id="RHEA-COMP:10000"/>
        <dbReference type="Rhea" id="RHEA-COMP:10001"/>
        <dbReference type="ChEBI" id="CHEBI:15377"/>
        <dbReference type="ChEBI" id="CHEBI:15378"/>
        <dbReference type="ChEBI" id="CHEBI:15379"/>
        <dbReference type="ChEBI" id="CHEBI:33737"/>
        <dbReference type="ChEBI" id="CHEBI:33738"/>
        <dbReference type="ChEBI" id="CHEBI:78495"/>
        <dbReference type="ChEBI" id="CHEBI:78783"/>
        <dbReference type="EC" id="1.14.19.2"/>
    </reaction>
</comment>
<evidence type="ECO:0000256" key="10">
    <source>
        <dbReference type="ARBA" id="ARBA00022832"/>
    </source>
</evidence>
<dbReference type="PANTHER" id="PTHR31155">
    <property type="entry name" value="ACYL- ACYL-CARRIER-PROTEIN DESATURASE-RELATED"/>
    <property type="match status" value="1"/>
</dbReference>
<evidence type="ECO:0000256" key="8">
    <source>
        <dbReference type="ARBA" id="ARBA00022640"/>
    </source>
</evidence>
<evidence type="ECO:0000256" key="1">
    <source>
        <dbReference type="ARBA" id="ARBA00001954"/>
    </source>
</evidence>
<dbReference type="GO" id="GO:0009507">
    <property type="term" value="C:chloroplast"/>
    <property type="evidence" value="ECO:0007669"/>
    <property type="project" value="UniProtKB-SubCell"/>
</dbReference>
<dbReference type="GO" id="GO:0006633">
    <property type="term" value="P:fatty acid biosynthetic process"/>
    <property type="evidence" value="ECO:0007669"/>
    <property type="project" value="UniProtKB-KW"/>
</dbReference>